<evidence type="ECO:0000256" key="2">
    <source>
        <dbReference type="ARBA" id="ARBA00022490"/>
    </source>
</evidence>
<feature type="compositionally biased region" description="Polar residues" evidence="4">
    <location>
        <begin position="595"/>
        <end position="612"/>
    </location>
</feature>
<keyword evidence="3" id="KW-0206">Cytoskeleton</keyword>
<evidence type="ECO:0000259" key="5">
    <source>
        <dbReference type="PROSITE" id="PS51460"/>
    </source>
</evidence>
<feature type="compositionally biased region" description="Basic and acidic residues" evidence="4">
    <location>
        <begin position="693"/>
        <end position="703"/>
    </location>
</feature>
<feature type="compositionally biased region" description="Low complexity" evidence="4">
    <location>
        <begin position="213"/>
        <end position="233"/>
    </location>
</feature>
<feature type="region of interest" description="Disordered" evidence="4">
    <location>
        <begin position="494"/>
        <end position="858"/>
    </location>
</feature>
<feature type="compositionally biased region" description="Gly residues" evidence="4">
    <location>
        <begin position="532"/>
        <end position="543"/>
    </location>
</feature>
<feature type="region of interest" description="Disordered" evidence="4">
    <location>
        <begin position="351"/>
        <end position="408"/>
    </location>
</feature>
<dbReference type="GeneID" id="83209758"/>
<keyword evidence="7" id="KW-1185">Reference proteome</keyword>
<dbReference type="PROSITE" id="PS51460">
    <property type="entry name" value="GAR"/>
    <property type="match status" value="1"/>
</dbReference>
<organism evidence="6 7">
    <name type="scientific">Lichtheimia ornata</name>
    <dbReference type="NCBI Taxonomy" id="688661"/>
    <lineage>
        <taxon>Eukaryota</taxon>
        <taxon>Fungi</taxon>
        <taxon>Fungi incertae sedis</taxon>
        <taxon>Mucoromycota</taxon>
        <taxon>Mucoromycotina</taxon>
        <taxon>Mucoromycetes</taxon>
        <taxon>Mucorales</taxon>
        <taxon>Lichtheimiaceae</taxon>
        <taxon>Lichtheimia</taxon>
    </lineage>
</organism>
<dbReference type="InterPro" id="IPR013889">
    <property type="entry name" value="Karyogamy_KAR9"/>
</dbReference>
<feature type="compositionally biased region" description="Polar residues" evidence="4">
    <location>
        <begin position="736"/>
        <end position="745"/>
    </location>
</feature>
<dbReference type="Pfam" id="PF02187">
    <property type="entry name" value="GAS2"/>
    <property type="match status" value="1"/>
</dbReference>
<comment type="caution">
    <text evidence="6">The sequence shown here is derived from an EMBL/GenBank/DDBJ whole genome shotgun (WGS) entry which is preliminary data.</text>
</comment>
<evidence type="ECO:0000256" key="4">
    <source>
        <dbReference type="SAM" id="MobiDB-lite"/>
    </source>
</evidence>
<accession>A0AAD7VAJ4</accession>
<dbReference type="Proteomes" id="UP001234581">
    <property type="component" value="Unassembled WGS sequence"/>
</dbReference>
<protein>
    <recommendedName>
        <fullName evidence="5">GAR domain-containing protein</fullName>
    </recommendedName>
</protein>
<dbReference type="SUPFAM" id="SSF143575">
    <property type="entry name" value="GAS2 domain-like"/>
    <property type="match status" value="1"/>
</dbReference>
<feature type="domain" description="GAR" evidence="5">
    <location>
        <begin position="895"/>
        <end position="988"/>
    </location>
</feature>
<dbReference type="PANTHER" id="PTHR37271:SF1">
    <property type="entry name" value="KARYOGAMY PROTEIN KAR9"/>
    <property type="match status" value="1"/>
</dbReference>
<feature type="compositionally biased region" description="Low complexity" evidence="4">
    <location>
        <begin position="613"/>
        <end position="624"/>
    </location>
</feature>
<evidence type="ECO:0000313" key="7">
    <source>
        <dbReference type="Proteomes" id="UP001234581"/>
    </source>
</evidence>
<dbReference type="GO" id="GO:0005816">
    <property type="term" value="C:spindle pole body"/>
    <property type="evidence" value="ECO:0007669"/>
    <property type="project" value="TreeGrafter"/>
</dbReference>
<evidence type="ECO:0000256" key="1">
    <source>
        <dbReference type="ARBA" id="ARBA00004245"/>
    </source>
</evidence>
<dbReference type="RefSeq" id="XP_058346922.1">
    <property type="nucleotide sequence ID" value="XM_058482424.1"/>
</dbReference>
<comment type="subcellular location">
    <subcellularLocation>
        <location evidence="1">Cytoplasm</location>
        <location evidence="1">Cytoskeleton</location>
    </subcellularLocation>
</comment>
<dbReference type="InterPro" id="IPR036534">
    <property type="entry name" value="GAR_dom_sf"/>
</dbReference>
<dbReference type="AlphaFoldDB" id="A0AAD7VAJ4"/>
<feature type="compositionally biased region" description="Low complexity" evidence="4">
    <location>
        <begin position="631"/>
        <end position="644"/>
    </location>
</feature>
<dbReference type="GO" id="GO:0030473">
    <property type="term" value="P:nuclear migration along microtubule"/>
    <property type="evidence" value="ECO:0007669"/>
    <property type="project" value="TreeGrafter"/>
</dbReference>
<dbReference type="Gene3D" id="3.30.920.20">
    <property type="entry name" value="Gas2-like domain"/>
    <property type="match status" value="1"/>
</dbReference>
<evidence type="ECO:0000256" key="3">
    <source>
        <dbReference type="ARBA" id="ARBA00023212"/>
    </source>
</evidence>
<proteinExistence type="predicted"/>
<feature type="compositionally biased region" description="Low complexity" evidence="4">
    <location>
        <begin position="778"/>
        <end position="796"/>
    </location>
</feature>
<gene>
    <name evidence="6" type="ORF">O0I10_002340</name>
</gene>
<keyword evidence="2" id="KW-0963">Cytoplasm</keyword>
<dbReference type="GO" id="GO:0043332">
    <property type="term" value="C:mating projection tip"/>
    <property type="evidence" value="ECO:0007669"/>
    <property type="project" value="TreeGrafter"/>
</dbReference>
<reference evidence="6 7" key="1">
    <citation type="submission" date="2023-03" db="EMBL/GenBank/DDBJ databases">
        <title>Genome sequence of Lichtheimia ornata CBS 291.66.</title>
        <authorList>
            <person name="Mohabir J.T."/>
            <person name="Shea T.P."/>
            <person name="Kurbessoian T."/>
            <person name="Berby B."/>
            <person name="Fontaine J."/>
            <person name="Livny J."/>
            <person name="Gnirke A."/>
            <person name="Stajich J.E."/>
            <person name="Cuomo C.A."/>
        </authorList>
    </citation>
    <scope>NUCLEOTIDE SEQUENCE [LARGE SCALE GENOMIC DNA]</scope>
    <source>
        <strain evidence="6">CBS 291.66</strain>
    </source>
</reference>
<feature type="compositionally biased region" description="Basic residues" evidence="4">
    <location>
        <begin position="813"/>
        <end position="830"/>
    </location>
</feature>
<feature type="compositionally biased region" description="Low complexity" evidence="4">
    <location>
        <begin position="376"/>
        <end position="399"/>
    </location>
</feature>
<dbReference type="PANTHER" id="PTHR37271">
    <property type="entry name" value="KARYOGAMY PROTEIN KAR9"/>
    <property type="match status" value="1"/>
</dbReference>
<dbReference type="GO" id="GO:0005938">
    <property type="term" value="C:cell cortex"/>
    <property type="evidence" value="ECO:0007669"/>
    <property type="project" value="TreeGrafter"/>
</dbReference>
<dbReference type="InterPro" id="IPR003108">
    <property type="entry name" value="GAR_dom"/>
</dbReference>
<feature type="region of interest" description="Disordered" evidence="4">
    <location>
        <begin position="204"/>
        <end position="240"/>
    </location>
</feature>
<name>A0AAD7VAJ4_9FUNG</name>
<dbReference type="EMBL" id="JARTCD010000006">
    <property type="protein sequence ID" value="KAJ8662009.1"/>
    <property type="molecule type" value="Genomic_DNA"/>
</dbReference>
<evidence type="ECO:0000313" key="6">
    <source>
        <dbReference type="EMBL" id="KAJ8662009.1"/>
    </source>
</evidence>
<dbReference type="GO" id="GO:0051293">
    <property type="term" value="P:establishment of spindle localization"/>
    <property type="evidence" value="ECO:0007669"/>
    <property type="project" value="TreeGrafter"/>
</dbReference>
<dbReference type="Pfam" id="PF08580">
    <property type="entry name" value="KAR9"/>
    <property type="match status" value="1"/>
</dbReference>
<sequence length="988" mass="109722">MEEPTLLQPRQPPVAPLKPSVSIQDETLFQDLFATPLPIKEVDDLFAMRDTLSAGDILQQFETIAAQLTQWLSVAHMTVFTLEQKVKMEEAGGSDTSVVNLDTKPLESMMSQMQPLVSVFVEAGEQVLDDIDDDEPTLIQRKMSVKMTIAKIQSEWSGLQHFMASVVNAVQSMAEEKNLALAMEYILIQLDDISTMIFQYHETKHTQSATTPSRNNSLSTKSSSIATPSPSLSGETRIKDNNGDGILVTIDEKVEPVFRQVEKVYSRMTSDHPPADKTGVLSRKHGMVQEKWENLRSEIDDLKDELKEDRWLTVFRQVADQVDVMIDGLDKTTAQCYAMIQQVRDWQALGGGGTSATAHEMQPRGVLRNVPRPHPSTTSISSNSSSGSAGYNNGNNNGNNHHHQPPVDQHKFRSVEKNFEAKYKYYTPSIDRMLAMLGNGIASRVGQDMTTTRRHQSMIQRWNQLKAEMDELRSRDLPETERVLLGAGHRPISPAYSRLSDRSDRSMSSMRFRSPEPPSGMNHHDLADYMTAGGGAAGGGSGGARAKSPLSRSSRTASPMGGISSYYDEGRRGRSATPNSGRHDMWTRGYGSPSGRLQRNVSPMSFSSIMRPSTSDSSSVSSASIPQPLITTTDDNNNNTFTSSSRRRKTKTPAIDERRKSRIPATEDTFSEQQHDDRASWMRPTKSSLLRKQKAEQAKRDTARSATPNSSSSRYYTSSSATPPLPTIPARPMSSLERQGTTHHLSVQYPDRDRRPLSPVRRSGTPSLIPRPKTPSGPSRAASPSMLPRPRSSMQMTPPPPPAHSSPPSKSTKSLRKKQSMPALMHHRRAASPNPRLFNARTPSPPAVLRSDDEEDEDAYTGYEKDYLYEEDEDDVAWKSRPTTTKENNVTYRPDPKDPLDMEVARIVNASPIAIKCQKGPNGSGRYYFGSELSPSVGGGRKLYTCKLMSYTGRRKSDKTAARNKVLVRVGGGWQDLELFLLHYGILH</sequence>
<feature type="compositionally biased region" description="Low complexity" evidence="4">
    <location>
        <begin position="710"/>
        <end position="720"/>
    </location>
</feature>
<dbReference type="GO" id="GO:0008017">
    <property type="term" value="F:microtubule binding"/>
    <property type="evidence" value="ECO:0007669"/>
    <property type="project" value="InterPro"/>
</dbReference>